<dbReference type="EMBL" id="CAKMRJ010000113">
    <property type="protein sequence ID" value="CAH1417837.1"/>
    <property type="molecule type" value="Genomic_DNA"/>
</dbReference>
<name>A0AAU9LTV6_9ASTR</name>
<evidence type="ECO:0008006" key="3">
    <source>
        <dbReference type="Google" id="ProtNLM"/>
    </source>
</evidence>
<reference evidence="1 2" key="1">
    <citation type="submission" date="2022-01" db="EMBL/GenBank/DDBJ databases">
        <authorList>
            <person name="Xiong W."/>
            <person name="Schranz E."/>
        </authorList>
    </citation>
    <scope>NUCLEOTIDE SEQUENCE [LARGE SCALE GENOMIC DNA]</scope>
</reference>
<comment type="caution">
    <text evidence="1">The sequence shown here is derived from an EMBL/GenBank/DDBJ whole genome shotgun (WGS) entry which is preliminary data.</text>
</comment>
<evidence type="ECO:0000313" key="2">
    <source>
        <dbReference type="Proteomes" id="UP001157418"/>
    </source>
</evidence>
<proteinExistence type="predicted"/>
<gene>
    <name evidence="1" type="ORF">LVIROSA_LOCUS5487</name>
</gene>
<organism evidence="1 2">
    <name type="scientific">Lactuca virosa</name>
    <dbReference type="NCBI Taxonomy" id="75947"/>
    <lineage>
        <taxon>Eukaryota</taxon>
        <taxon>Viridiplantae</taxon>
        <taxon>Streptophyta</taxon>
        <taxon>Embryophyta</taxon>
        <taxon>Tracheophyta</taxon>
        <taxon>Spermatophyta</taxon>
        <taxon>Magnoliopsida</taxon>
        <taxon>eudicotyledons</taxon>
        <taxon>Gunneridae</taxon>
        <taxon>Pentapetalae</taxon>
        <taxon>asterids</taxon>
        <taxon>campanulids</taxon>
        <taxon>Asterales</taxon>
        <taxon>Asteraceae</taxon>
        <taxon>Cichorioideae</taxon>
        <taxon>Cichorieae</taxon>
        <taxon>Lactucinae</taxon>
        <taxon>Lactuca</taxon>
    </lineage>
</organism>
<protein>
    <recommendedName>
        <fullName evidence="3">Variable large protein</fullName>
    </recommendedName>
</protein>
<dbReference type="AlphaFoldDB" id="A0AAU9LTV6"/>
<keyword evidence="2" id="KW-1185">Reference proteome</keyword>
<sequence length="96" mass="10186">MVCGRKIVGGEKKSCRNVNVRAALKNARTNYIGAKLGVKLVATIIKNLGGKVDDLDKGQTRGNHLGMFVSNNKERADNMFKNVGVAINSGDGGNTP</sequence>
<evidence type="ECO:0000313" key="1">
    <source>
        <dbReference type="EMBL" id="CAH1417837.1"/>
    </source>
</evidence>
<dbReference type="Proteomes" id="UP001157418">
    <property type="component" value="Unassembled WGS sequence"/>
</dbReference>
<accession>A0AAU9LTV6</accession>